<evidence type="ECO:0000259" key="3">
    <source>
        <dbReference type="Pfam" id="PF02617"/>
    </source>
</evidence>
<dbReference type="AlphaFoldDB" id="A0AAE4C7R6"/>
<proteinExistence type="inferred from homology"/>
<evidence type="ECO:0000256" key="1">
    <source>
        <dbReference type="HAMAP-Rule" id="MF_00302"/>
    </source>
</evidence>
<dbReference type="GO" id="GO:0008233">
    <property type="term" value="F:peptidase activity"/>
    <property type="evidence" value="ECO:0007669"/>
    <property type="project" value="UniProtKB-KW"/>
</dbReference>
<dbReference type="SUPFAM" id="SSF54736">
    <property type="entry name" value="ClpS-like"/>
    <property type="match status" value="1"/>
</dbReference>
<feature type="region of interest" description="Disordered" evidence="2">
    <location>
        <begin position="1"/>
        <end position="23"/>
    </location>
</feature>
<keyword evidence="4" id="KW-0378">Hydrolase</keyword>
<protein>
    <recommendedName>
        <fullName evidence="1">ATP-dependent Clp protease adapter protein ClpS</fullName>
    </recommendedName>
</protein>
<dbReference type="RefSeq" id="WP_309852380.1">
    <property type="nucleotide sequence ID" value="NZ_BAAAIU010000004.1"/>
</dbReference>
<dbReference type="Gene3D" id="3.30.1390.10">
    <property type="match status" value="1"/>
</dbReference>
<keyword evidence="5" id="KW-1185">Reference proteome</keyword>
<dbReference type="PANTHER" id="PTHR33473:SF19">
    <property type="entry name" value="ATP-DEPENDENT CLP PROTEASE ADAPTER PROTEIN CLPS"/>
    <property type="match status" value="1"/>
</dbReference>
<accession>A0AAE4C7R6</accession>
<dbReference type="NCBIfam" id="NF000668">
    <property type="entry name" value="PRK00033.1-1"/>
    <property type="match status" value="1"/>
</dbReference>
<keyword evidence="4" id="KW-0645">Protease</keyword>
<evidence type="ECO:0000256" key="2">
    <source>
        <dbReference type="SAM" id="MobiDB-lite"/>
    </source>
</evidence>
<evidence type="ECO:0000313" key="5">
    <source>
        <dbReference type="Proteomes" id="UP001247307"/>
    </source>
</evidence>
<dbReference type="GO" id="GO:0006508">
    <property type="term" value="P:proteolysis"/>
    <property type="evidence" value="ECO:0007669"/>
    <property type="project" value="UniProtKB-UniRule"/>
</dbReference>
<dbReference type="Pfam" id="PF02617">
    <property type="entry name" value="ClpS"/>
    <property type="match status" value="1"/>
</dbReference>
<dbReference type="HAMAP" id="MF_00302">
    <property type="entry name" value="ClpS"/>
    <property type="match status" value="1"/>
</dbReference>
<dbReference type="PANTHER" id="PTHR33473">
    <property type="entry name" value="ATP-DEPENDENT CLP PROTEASE ADAPTER PROTEIN CLPS1, CHLOROPLASTIC"/>
    <property type="match status" value="1"/>
</dbReference>
<evidence type="ECO:0000313" key="4">
    <source>
        <dbReference type="EMBL" id="MDR6892794.1"/>
    </source>
</evidence>
<dbReference type="InterPro" id="IPR014719">
    <property type="entry name" value="Ribosomal_bL12_C/ClpS-like"/>
</dbReference>
<gene>
    <name evidence="1" type="primary">clpS</name>
    <name evidence="4" type="ORF">J2S35_001734</name>
</gene>
<dbReference type="GO" id="GO:0030163">
    <property type="term" value="P:protein catabolic process"/>
    <property type="evidence" value="ECO:0007669"/>
    <property type="project" value="InterPro"/>
</dbReference>
<feature type="domain" description="Adaptor protein ClpS core" evidence="3">
    <location>
        <begin position="25"/>
        <end position="95"/>
    </location>
</feature>
<name>A0AAE4C7R6_9MICC</name>
<comment type="subunit">
    <text evidence="1">Binds to the N-terminal domain of the chaperone ClpA.</text>
</comment>
<comment type="similarity">
    <text evidence="1">Belongs to the ClpS family.</text>
</comment>
<comment type="function">
    <text evidence="1">Involved in the modulation of the specificity of the ClpAP-mediated ATP-dependent protein degradation.</text>
</comment>
<comment type="caution">
    <text evidence="4">The sequence shown here is derived from an EMBL/GenBank/DDBJ whole genome shotgun (WGS) entry which is preliminary data.</text>
</comment>
<dbReference type="EMBL" id="JAVDUI010000001">
    <property type="protein sequence ID" value="MDR6892794.1"/>
    <property type="molecule type" value="Genomic_DNA"/>
</dbReference>
<sequence length="103" mass="11351">MSHPLSEPAGGVSTLPREDEALSTASPWRVVVWNDPVNLMDYVAYVFRSYFGMSAVEADRLMLAVHEEGRAVVATGGREACERDAQAMHRYGLHATIEQDSRG</sequence>
<dbReference type="Proteomes" id="UP001247307">
    <property type="component" value="Unassembled WGS sequence"/>
</dbReference>
<dbReference type="InterPro" id="IPR003769">
    <property type="entry name" value="ClpS_core"/>
</dbReference>
<organism evidence="4 5">
    <name type="scientific">Falsarthrobacter nasiphocae</name>
    <dbReference type="NCBI Taxonomy" id="189863"/>
    <lineage>
        <taxon>Bacteria</taxon>
        <taxon>Bacillati</taxon>
        <taxon>Actinomycetota</taxon>
        <taxon>Actinomycetes</taxon>
        <taxon>Micrococcales</taxon>
        <taxon>Micrococcaceae</taxon>
        <taxon>Falsarthrobacter</taxon>
    </lineage>
</organism>
<reference evidence="4" key="1">
    <citation type="submission" date="2023-07" db="EMBL/GenBank/DDBJ databases">
        <title>Sequencing the genomes of 1000 actinobacteria strains.</title>
        <authorList>
            <person name="Klenk H.-P."/>
        </authorList>
    </citation>
    <scope>NUCLEOTIDE SEQUENCE</scope>
    <source>
        <strain evidence="4">DSM 13988</strain>
    </source>
</reference>
<dbReference type="InterPro" id="IPR022935">
    <property type="entry name" value="ClpS"/>
</dbReference>